<keyword evidence="1" id="KW-0812">Transmembrane</keyword>
<proteinExistence type="predicted"/>
<organism evidence="2 3">
    <name type="scientific">Plasmodium malariae</name>
    <dbReference type="NCBI Taxonomy" id="5858"/>
    <lineage>
        <taxon>Eukaryota</taxon>
        <taxon>Sar</taxon>
        <taxon>Alveolata</taxon>
        <taxon>Apicomplexa</taxon>
        <taxon>Aconoidasida</taxon>
        <taxon>Haemosporida</taxon>
        <taxon>Plasmodiidae</taxon>
        <taxon>Plasmodium</taxon>
        <taxon>Plasmodium (Plasmodium)</taxon>
    </lineage>
</organism>
<keyword evidence="1" id="KW-1133">Transmembrane helix</keyword>
<evidence type="ECO:0000313" key="3">
    <source>
        <dbReference type="Proteomes" id="UP000219799"/>
    </source>
</evidence>
<sequence>MIKFFCSNFFKKHSVFFFTNFKTLKTSKTSKTSKTWKTSKSNDLKKEIVQKNCNAEEKDEEKVSALKYFSKVEIFYLFFVPLTFVSVYIYLMWNLFKYICDFRDVRHFLKIARWLNGNEVYPFEYLQNREEKTNNEPVIVAVKKFE</sequence>
<dbReference type="Proteomes" id="UP000219799">
    <property type="component" value="Chromosome 14"/>
</dbReference>
<feature type="transmembrane region" description="Helical" evidence="1">
    <location>
        <begin position="74"/>
        <end position="96"/>
    </location>
</feature>
<dbReference type="AlphaFoldDB" id="A0A1C3L342"/>
<gene>
    <name evidence="2" type="primary">PmlGA01_140050700</name>
    <name evidence="2" type="ORF">PMLGA01_140050700</name>
</gene>
<evidence type="ECO:0000313" key="2">
    <source>
        <dbReference type="EMBL" id="SBT81007.1"/>
    </source>
</evidence>
<name>A0A1C3L342_PLAMA</name>
<protein>
    <submittedName>
        <fullName evidence="2">Uncharacterized protein</fullName>
    </submittedName>
</protein>
<keyword evidence="1" id="KW-0472">Membrane</keyword>
<reference evidence="2 3" key="1">
    <citation type="submission" date="2016-06" db="EMBL/GenBank/DDBJ databases">
        <authorList>
            <consortium name="Pathogen Informatics"/>
        </authorList>
    </citation>
    <scope>NUCLEOTIDE SEQUENCE [LARGE SCALE GENOMIC DNA]</scope>
    <source>
        <strain evidence="2">PmlGA01</strain>
    </source>
</reference>
<dbReference type="VEuPathDB" id="PlasmoDB:PmUG01_14067100"/>
<dbReference type="EMBL" id="LT594502">
    <property type="protein sequence ID" value="SBT81007.1"/>
    <property type="molecule type" value="Genomic_DNA"/>
</dbReference>
<accession>A0A1C3L342</accession>
<evidence type="ECO:0000256" key="1">
    <source>
        <dbReference type="SAM" id="Phobius"/>
    </source>
</evidence>